<feature type="signal peptide" evidence="1">
    <location>
        <begin position="1"/>
        <end position="22"/>
    </location>
</feature>
<dbReference type="EMBL" id="CP042467">
    <property type="protein sequence ID" value="QED28217.1"/>
    <property type="molecule type" value="Genomic_DNA"/>
</dbReference>
<name>A0A5B8XSU7_9DELT</name>
<accession>A0A5B8XSU7</accession>
<evidence type="ECO:0000313" key="2">
    <source>
        <dbReference type="EMBL" id="QED28217.1"/>
    </source>
</evidence>
<keyword evidence="3" id="KW-1185">Reference proteome</keyword>
<dbReference type="RefSeq" id="WP_146960446.1">
    <property type="nucleotide sequence ID" value="NZ_CP042467.1"/>
</dbReference>
<gene>
    <name evidence="2" type="ORF">FRD01_13435</name>
</gene>
<evidence type="ECO:0000313" key="3">
    <source>
        <dbReference type="Proteomes" id="UP000321595"/>
    </source>
</evidence>
<proteinExistence type="predicted"/>
<dbReference type="Proteomes" id="UP000321595">
    <property type="component" value="Chromosome"/>
</dbReference>
<dbReference type="KEGG" id="bbae:FRD01_13435"/>
<protein>
    <submittedName>
        <fullName evidence="2">Uncharacterized protein</fullName>
    </submittedName>
</protein>
<dbReference type="AlphaFoldDB" id="A0A5B8XSU7"/>
<organism evidence="2 3">
    <name type="scientific">Microvenator marinus</name>
    <dbReference type="NCBI Taxonomy" id="2600177"/>
    <lineage>
        <taxon>Bacteria</taxon>
        <taxon>Deltaproteobacteria</taxon>
        <taxon>Bradymonadales</taxon>
        <taxon>Microvenatoraceae</taxon>
        <taxon>Microvenator</taxon>
    </lineage>
</organism>
<reference evidence="2 3" key="1">
    <citation type="submission" date="2019-08" db="EMBL/GenBank/DDBJ databases">
        <authorList>
            <person name="Liang Q."/>
        </authorList>
    </citation>
    <scope>NUCLEOTIDE SEQUENCE [LARGE SCALE GENOMIC DNA]</scope>
    <source>
        <strain evidence="2 3">V1718</strain>
    </source>
</reference>
<sequence>MKNVLMMMAATCLVFFSQAANAQEAQLSAQEQVAVAQEKAAQISFAHAQKMADRKARAGRPDLDVTSDGRVTSFGRVLEGEELYYALGRPDLAEAYSEAQRDVQVGKGLIVVGSAGLVISTIMMTAELGSFAASFATPAGAGRGAVPSGISFVAGIASVTALAGGFHLKNQTVDPLSPNEKIELLENQFGEGAVNSPKFQATMKF</sequence>
<evidence type="ECO:0000256" key="1">
    <source>
        <dbReference type="SAM" id="SignalP"/>
    </source>
</evidence>
<feature type="chain" id="PRO_5022715569" evidence="1">
    <location>
        <begin position="23"/>
        <end position="205"/>
    </location>
</feature>
<keyword evidence="1" id="KW-0732">Signal</keyword>